<dbReference type="InterPro" id="IPR011059">
    <property type="entry name" value="Metal-dep_hydrolase_composite"/>
</dbReference>
<evidence type="ECO:0000313" key="3">
    <source>
        <dbReference type="Proteomes" id="UP000294225"/>
    </source>
</evidence>
<reference evidence="2 3" key="1">
    <citation type="submission" date="2019-02" db="EMBL/GenBank/DDBJ databases">
        <title>Kribbella capetownensis sp. nov. and Kribbella speibonae sp. nov., isolated from soil.</title>
        <authorList>
            <person name="Curtis S.M."/>
            <person name="Norton I."/>
            <person name="Everest G.J."/>
            <person name="Meyers P.R."/>
        </authorList>
    </citation>
    <scope>NUCLEOTIDE SEQUENCE [LARGE SCALE GENOMIC DNA]</scope>
    <source>
        <strain evidence="2 3">YM55</strain>
    </source>
</reference>
<dbReference type="AlphaFoldDB" id="A0A4V2M4K4"/>
<protein>
    <submittedName>
        <fullName evidence="2">Amidohydrolase family protein</fullName>
    </submittedName>
</protein>
<dbReference type="InterPro" id="IPR032466">
    <property type="entry name" value="Metal_Hydrolase"/>
</dbReference>
<sequence>MMTTRTALAAASLLTDSSAPLIHDAVLCVEGDTITYAGPRGAAPDWAAAEVVDLGDRTLLPGFIDCHVHLGLDPASGTVLTDMEADPDALRQLMLANAQRLLDAGVTTARDLGAPGTMGTEIRDLLPTLPYATPRMQVANAPITVSGGHAAAMGGVADGIDEVRAAVRRRAEEGVDLIKAMSTGGFMTPGSHPSEARYTVDELTAIVEEAHAAGLPVTTHALGSQGIERAVLAGVDCIEHCGWVTQSGTQFDPRVAALIVRQGIAVSPAMNTACTAEHYMCPWDERDAVIDNLSRLIALGATVVAGTDAGIPLVHFERFADCLEVYVDAGMTARQAIASATDVAAQICGLAEVTGRLKPGLSADVVAVDGDVTENIAALHRPRFVMAAGRVHTVRTADLETGDADSRDRIRRSLATGAGRHRAATTA</sequence>
<comment type="caution">
    <text evidence="2">The sequence shown here is derived from an EMBL/GenBank/DDBJ whole genome shotgun (WGS) entry which is preliminary data.</text>
</comment>
<dbReference type="Gene3D" id="2.30.40.10">
    <property type="entry name" value="Urease, subunit C, domain 1"/>
    <property type="match status" value="1"/>
</dbReference>
<gene>
    <name evidence="2" type="ORF">E0H92_27275</name>
</gene>
<dbReference type="InterPro" id="IPR057744">
    <property type="entry name" value="OTAase-like"/>
</dbReference>
<proteinExistence type="predicted"/>
<dbReference type="PANTHER" id="PTHR43135:SF3">
    <property type="entry name" value="ALPHA-D-RIBOSE 1-METHYLPHOSPHONATE 5-TRIPHOSPHATE DIPHOSPHATASE"/>
    <property type="match status" value="1"/>
</dbReference>
<feature type="domain" description="Amidohydrolase-related" evidence="1">
    <location>
        <begin position="58"/>
        <end position="390"/>
    </location>
</feature>
<dbReference type="SUPFAM" id="SSF51338">
    <property type="entry name" value="Composite domain of metallo-dependent hydrolases"/>
    <property type="match status" value="1"/>
</dbReference>
<dbReference type="Proteomes" id="UP000294225">
    <property type="component" value="Unassembled WGS sequence"/>
</dbReference>
<dbReference type="CDD" id="cd01299">
    <property type="entry name" value="Met_dep_hydrolase_A"/>
    <property type="match status" value="1"/>
</dbReference>
<accession>A0A4V2M4K4</accession>
<dbReference type="Pfam" id="PF01979">
    <property type="entry name" value="Amidohydro_1"/>
    <property type="match status" value="1"/>
</dbReference>
<evidence type="ECO:0000313" key="2">
    <source>
        <dbReference type="EMBL" id="TCC36352.1"/>
    </source>
</evidence>
<dbReference type="InterPro" id="IPR051781">
    <property type="entry name" value="Metallo-dep_Hydrolase"/>
</dbReference>
<dbReference type="InterPro" id="IPR006680">
    <property type="entry name" value="Amidohydro-rel"/>
</dbReference>
<dbReference type="EMBL" id="SJKC01000003">
    <property type="protein sequence ID" value="TCC36352.1"/>
    <property type="molecule type" value="Genomic_DNA"/>
</dbReference>
<dbReference type="PANTHER" id="PTHR43135">
    <property type="entry name" value="ALPHA-D-RIBOSE 1-METHYLPHOSPHONATE 5-TRIPHOSPHATE DIPHOSPHATASE"/>
    <property type="match status" value="1"/>
</dbReference>
<organism evidence="2 3">
    <name type="scientific">Kribbella speibonae</name>
    <dbReference type="NCBI Taxonomy" id="1572660"/>
    <lineage>
        <taxon>Bacteria</taxon>
        <taxon>Bacillati</taxon>
        <taxon>Actinomycetota</taxon>
        <taxon>Actinomycetes</taxon>
        <taxon>Propionibacteriales</taxon>
        <taxon>Kribbellaceae</taxon>
        <taxon>Kribbella</taxon>
    </lineage>
</organism>
<dbReference type="Gene3D" id="3.20.20.140">
    <property type="entry name" value="Metal-dependent hydrolases"/>
    <property type="match status" value="1"/>
</dbReference>
<evidence type="ECO:0000259" key="1">
    <source>
        <dbReference type="Pfam" id="PF01979"/>
    </source>
</evidence>
<dbReference type="GO" id="GO:0016810">
    <property type="term" value="F:hydrolase activity, acting on carbon-nitrogen (but not peptide) bonds"/>
    <property type="evidence" value="ECO:0007669"/>
    <property type="project" value="InterPro"/>
</dbReference>
<dbReference type="SUPFAM" id="SSF51556">
    <property type="entry name" value="Metallo-dependent hydrolases"/>
    <property type="match status" value="1"/>
</dbReference>
<name>A0A4V2M4K4_9ACTN</name>
<keyword evidence="2" id="KW-0378">Hydrolase</keyword>